<evidence type="ECO:0000256" key="1">
    <source>
        <dbReference type="SAM" id="SignalP"/>
    </source>
</evidence>
<dbReference type="AlphaFoldDB" id="A0A0C2WNK9"/>
<proteinExistence type="predicted"/>
<dbReference type="Proteomes" id="UP000054549">
    <property type="component" value="Unassembled WGS sequence"/>
</dbReference>
<organism evidence="2 3">
    <name type="scientific">Amanita muscaria (strain Koide BX008)</name>
    <dbReference type="NCBI Taxonomy" id="946122"/>
    <lineage>
        <taxon>Eukaryota</taxon>
        <taxon>Fungi</taxon>
        <taxon>Dikarya</taxon>
        <taxon>Basidiomycota</taxon>
        <taxon>Agaricomycotina</taxon>
        <taxon>Agaricomycetes</taxon>
        <taxon>Agaricomycetidae</taxon>
        <taxon>Agaricales</taxon>
        <taxon>Pluteineae</taxon>
        <taxon>Amanitaceae</taxon>
        <taxon>Amanita</taxon>
    </lineage>
</organism>
<gene>
    <name evidence="2" type="ORF">M378DRAFT_171278</name>
</gene>
<dbReference type="HOGENOM" id="CLU_2811820_0_0_1"/>
<keyword evidence="1" id="KW-0732">Signal</keyword>
<keyword evidence="3" id="KW-1185">Reference proteome</keyword>
<reference evidence="2 3" key="1">
    <citation type="submission" date="2014-04" db="EMBL/GenBank/DDBJ databases">
        <title>Evolutionary Origins and Diversification of the Mycorrhizal Mutualists.</title>
        <authorList>
            <consortium name="DOE Joint Genome Institute"/>
            <consortium name="Mycorrhizal Genomics Consortium"/>
            <person name="Kohler A."/>
            <person name="Kuo A."/>
            <person name="Nagy L.G."/>
            <person name="Floudas D."/>
            <person name="Copeland A."/>
            <person name="Barry K.W."/>
            <person name="Cichocki N."/>
            <person name="Veneault-Fourrey C."/>
            <person name="LaButti K."/>
            <person name="Lindquist E.A."/>
            <person name="Lipzen A."/>
            <person name="Lundell T."/>
            <person name="Morin E."/>
            <person name="Murat C."/>
            <person name="Riley R."/>
            <person name="Ohm R."/>
            <person name="Sun H."/>
            <person name="Tunlid A."/>
            <person name="Henrissat B."/>
            <person name="Grigoriev I.V."/>
            <person name="Hibbett D.S."/>
            <person name="Martin F."/>
        </authorList>
    </citation>
    <scope>NUCLEOTIDE SEQUENCE [LARGE SCALE GENOMIC DNA]</scope>
    <source>
        <strain evidence="2 3">Koide BX008</strain>
    </source>
</reference>
<sequence>MNLRALRSLVITGMLMNLSSANVVYQRSTTTNVRYDILATESFKNPTIHSTALALELMSNVLRSQCV</sequence>
<dbReference type="EMBL" id="KN818356">
    <property type="protein sequence ID" value="KIL57828.1"/>
    <property type="molecule type" value="Genomic_DNA"/>
</dbReference>
<dbReference type="InParanoid" id="A0A0C2WNK9"/>
<evidence type="ECO:0000313" key="3">
    <source>
        <dbReference type="Proteomes" id="UP000054549"/>
    </source>
</evidence>
<feature type="signal peptide" evidence="1">
    <location>
        <begin position="1"/>
        <end position="21"/>
    </location>
</feature>
<protein>
    <submittedName>
        <fullName evidence="2">Uncharacterized protein</fullName>
    </submittedName>
</protein>
<feature type="chain" id="PRO_5002158324" evidence="1">
    <location>
        <begin position="22"/>
        <end position="67"/>
    </location>
</feature>
<accession>A0A0C2WNK9</accession>
<name>A0A0C2WNK9_AMAMK</name>
<evidence type="ECO:0000313" key="2">
    <source>
        <dbReference type="EMBL" id="KIL57828.1"/>
    </source>
</evidence>